<comment type="caution">
    <text evidence="7">The sequence shown here is derived from an EMBL/GenBank/DDBJ whole genome shotgun (WGS) entry which is preliminary data.</text>
</comment>
<sequence>MRRIAQLYAQYKDVIAYLIFGGLTTLVNLVVFFITATLWGWNYQLGTAIAWAVSVLFAYLTNRVWVFHSHYTSLGSLGREVVSFFSVRAATLVMDEGIMWLGVSVLLQDAMLTKLVDQVVVVLANYFFSKWFVFRKTKAAAKN</sequence>
<comment type="similarity">
    <text evidence="2">Belongs to the GtrA family.</text>
</comment>
<dbReference type="EMBL" id="QXIL01000009">
    <property type="protein sequence ID" value="RXI78650.1"/>
    <property type="molecule type" value="Genomic_DNA"/>
</dbReference>
<dbReference type="OrthoDB" id="361483at2"/>
<dbReference type="GO" id="GO:0000271">
    <property type="term" value="P:polysaccharide biosynthetic process"/>
    <property type="evidence" value="ECO:0007669"/>
    <property type="project" value="InterPro"/>
</dbReference>
<dbReference type="Pfam" id="PF04138">
    <property type="entry name" value="GtrA_DPMS_TM"/>
    <property type="match status" value="1"/>
</dbReference>
<evidence type="ECO:0000256" key="1">
    <source>
        <dbReference type="ARBA" id="ARBA00004141"/>
    </source>
</evidence>
<reference evidence="7 8" key="1">
    <citation type="submission" date="2018-08" db="EMBL/GenBank/DDBJ databases">
        <title>Lactobacillus suantsai sp. nov., isolated from traditional fermented suan-tsai in Taiwan.</title>
        <authorList>
            <person name="Huang C.-H."/>
        </authorList>
    </citation>
    <scope>NUCLEOTIDE SEQUENCE [LARGE SCALE GENOMIC DNA]</scope>
    <source>
        <strain evidence="7 8">BCRC 12945</strain>
    </source>
</reference>
<evidence type="ECO:0000256" key="5">
    <source>
        <dbReference type="ARBA" id="ARBA00023136"/>
    </source>
</evidence>
<organism evidence="7 8">
    <name type="scientific">Levilactobacillus suantsaii</name>
    <dbReference type="NCBI Taxonomy" id="2292255"/>
    <lineage>
        <taxon>Bacteria</taxon>
        <taxon>Bacillati</taxon>
        <taxon>Bacillota</taxon>
        <taxon>Bacilli</taxon>
        <taxon>Lactobacillales</taxon>
        <taxon>Lactobacillaceae</taxon>
        <taxon>Levilactobacillus</taxon>
    </lineage>
</organism>
<accession>A0A4Q0VK96</accession>
<proteinExistence type="inferred from homology"/>
<dbReference type="Proteomes" id="UP000290602">
    <property type="component" value="Unassembled WGS sequence"/>
</dbReference>
<dbReference type="PANTHER" id="PTHR38459:SF5">
    <property type="entry name" value="CELL WALL TEICHOIC ACID GLYCOSYLATION PROTEIN GTCA"/>
    <property type="match status" value="1"/>
</dbReference>
<keyword evidence="5" id="KW-0472">Membrane</keyword>
<evidence type="ECO:0000313" key="7">
    <source>
        <dbReference type="EMBL" id="RXI78650.1"/>
    </source>
</evidence>
<dbReference type="InterPro" id="IPR007267">
    <property type="entry name" value="GtrA_DPMS_TM"/>
</dbReference>
<name>A0A4Q0VK96_9LACO</name>
<gene>
    <name evidence="7" type="ORF">DXH47_06180</name>
</gene>
<dbReference type="RefSeq" id="WP_129032487.1">
    <property type="nucleotide sequence ID" value="NZ_CP059603.1"/>
</dbReference>
<evidence type="ECO:0000256" key="4">
    <source>
        <dbReference type="ARBA" id="ARBA00022989"/>
    </source>
</evidence>
<keyword evidence="8" id="KW-1185">Reference proteome</keyword>
<feature type="domain" description="GtrA/DPMS transmembrane" evidence="6">
    <location>
        <begin position="17"/>
        <end position="134"/>
    </location>
</feature>
<protein>
    <submittedName>
        <fullName evidence="7">GtrA family protein</fullName>
    </submittedName>
</protein>
<evidence type="ECO:0000313" key="8">
    <source>
        <dbReference type="Proteomes" id="UP000290602"/>
    </source>
</evidence>
<evidence type="ECO:0000256" key="2">
    <source>
        <dbReference type="ARBA" id="ARBA00009399"/>
    </source>
</evidence>
<keyword evidence="3" id="KW-0812">Transmembrane</keyword>
<evidence type="ECO:0000256" key="3">
    <source>
        <dbReference type="ARBA" id="ARBA00022692"/>
    </source>
</evidence>
<dbReference type="PANTHER" id="PTHR38459">
    <property type="entry name" value="PROPHAGE BACTOPRENOL-LINKED GLUCOSE TRANSLOCASE HOMOLOG"/>
    <property type="match status" value="1"/>
</dbReference>
<comment type="subcellular location">
    <subcellularLocation>
        <location evidence="1">Membrane</location>
        <topology evidence="1">Multi-pass membrane protein</topology>
    </subcellularLocation>
</comment>
<dbReference type="InterPro" id="IPR051401">
    <property type="entry name" value="GtrA_CellWall_Glycosyl"/>
</dbReference>
<evidence type="ECO:0000259" key="6">
    <source>
        <dbReference type="Pfam" id="PF04138"/>
    </source>
</evidence>
<dbReference type="AlphaFoldDB" id="A0A4Q0VK96"/>
<keyword evidence="4" id="KW-1133">Transmembrane helix</keyword>
<dbReference type="GO" id="GO:0005886">
    <property type="term" value="C:plasma membrane"/>
    <property type="evidence" value="ECO:0007669"/>
    <property type="project" value="TreeGrafter"/>
</dbReference>